<feature type="transmembrane region" description="Helical" evidence="18">
    <location>
        <begin position="1050"/>
        <end position="1071"/>
    </location>
</feature>
<dbReference type="FunFam" id="3.40.50.1000:FF:000001">
    <property type="entry name" value="Phospholipid-transporting ATPase IC"/>
    <property type="match status" value="1"/>
</dbReference>
<dbReference type="GO" id="GO:0005886">
    <property type="term" value="C:plasma membrane"/>
    <property type="evidence" value="ECO:0007669"/>
    <property type="project" value="TreeGrafter"/>
</dbReference>
<evidence type="ECO:0000256" key="11">
    <source>
        <dbReference type="ARBA" id="ARBA00022989"/>
    </source>
</evidence>
<evidence type="ECO:0000259" key="20">
    <source>
        <dbReference type="Pfam" id="PF16212"/>
    </source>
</evidence>
<feature type="transmembrane region" description="Helical" evidence="18">
    <location>
        <begin position="1204"/>
        <end position="1227"/>
    </location>
</feature>
<evidence type="ECO:0000256" key="7">
    <source>
        <dbReference type="ARBA" id="ARBA00022741"/>
    </source>
</evidence>
<dbReference type="InterPro" id="IPR001757">
    <property type="entry name" value="P_typ_ATPase"/>
</dbReference>
<name>A0A1E4S9L6_CYBJN</name>
<dbReference type="SUPFAM" id="SSF81665">
    <property type="entry name" value="Calcium ATPase, transmembrane domain M"/>
    <property type="match status" value="1"/>
</dbReference>
<feature type="transmembrane region" description="Helical" evidence="18">
    <location>
        <begin position="399"/>
        <end position="423"/>
    </location>
</feature>
<keyword evidence="12 18" id="KW-0472">Membrane</keyword>
<sequence length="1313" mass="148068">MKLQDRVNNYFDPPRKLVPRTVLFNYESLPADFVDAKTGRPIADYDKNDIRTSKYTPFSFIPKNLFYQFQNVANVYFLTLIILGAFQIFGVQNPGLAAVPLVVIIVLTAIKDGFEDSRRTISDLEVNNNPVTILSGIPNVNVDGENLSFKQKFDEFNSTLFIKIVKFFGRLFSKKQAAKQREEALEKLAEARTSFDTLATDIRSVNDSVDLTTTNTNIPMNLQEITTRASKSAQQKATKRTKFAKRSWKDIKVGDVIRIRNNESAPADLIILSTSEEESKCFVETKNLDGETNLKARQGLKHTSTIRKSADLLEYKFEVRSEAPSVDMYKYSGSLNWEEEDGEHEEPINIENLILRGSNLKNTRWAIGLVLFTGHESKIMLNAGITPSKRSRISKELNLSVFINFAFLFILCLVSGIVNGFFYAKDDTSFTFFEYDAYGSTPAINGIISFFVAMILYQALVPISLYISVEIVKTAQAFFIYSDVEMYYEPLDYPCTPKSWNISDDLGQVEYIFSDKTGTLTQNIMEFKKATVNGKSYGLAYTEAQIGMDKRKGVDISASTEKWRTAIAADKEEMCKELVALPPNSQFDPDQLTFISSEFVKDLKNGDLQAEANDRFMLYLSLCHTVLTEPDPDDTSRLLFKAESPDEAALVQAASDVGYTFTKRTRNGGVVRIQGKELEFEIMAMLEFNSTRKRMSIIGKANGKIMLITKGADSVIFARLDPKLNNQDMLRQTASYLEEYASEGLRTLCIAGRELTQEEFETWKAEYDSAAASLEHRDEKMEAVANKVESNLILYGGTAIEDRLQIGVPESIESLGKAGIKLWVLTGDKIETAINIGFSCNLLGNNMELLILRENEDEHDMQGSIENSLKQYLSKFSLTGSKEELHQAKKDHSIPTSETAVIVDGGALTTIFEHEDLERMFLLLCKQCKAVLCCRVSPAQKAKVVKLVRDSLDVMTLAIGDGANDVAMIQTANVGVGIVGEEGRQAAMSADYAFGQFRFLTRLVLVHGRWDYKRLSETIPVFFYKNVVFTLTLFWYGIFNNFDGSYLMEYTLIMFYNLAFTSLPIIFLGIFDQDVEADVALKVPQLYKSGILRQEWNQWKFMWYMFDGLYQSAVSFFFPILIFTGGILATYNGLGIDHRFWIGNMVLIISVTACDLYTILRQYRWDWLTLLVDTISVLLVFFWIGVYSSSTYSGEFYKSGAQVFGSLCFWVVYLAGVLACLIPRFVFNTVMICFFPRDIDIIRECVARGDFTNDNTFPLDDEEKALDGASSGTGSYNINARHSLEKVVTPSNLPELSTVQSLVRTFTQASTNI</sequence>
<evidence type="ECO:0000256" key="10">
    <source>
        <dbReference type="ARBA" id="ARBA00022967"/>
    </source>
</evidence>
<dbReference type="CDD" id="cd02073">
    <property type="entry name" value="P-type_ATPase_APLT_Dnf-like"/>
    <property type="match status" value="1"/>
</dbReference>
<dbReference type="Pfam" id="PF16212">
    <property type="entry name" value="PhoLip_ATPase_C"/>
    <property type="match status" value="1"/>
</dbReference>
<keyword evidence="4" id="KW-0597">Phosphoprotein</keyword>
<feature type="binding site" evidence="16">
    <location>
        <position position="515"/>
    </location>
    <ligand>
        <name>ATP</name>
        <dbReference type="ChEBI" id="CHEBI:30616"/>
    </ligand>
</feature>
<evidence type="ECO:0000256" key="6">
    <source>
        <dbReference type="ARBA" id="ARBA00022723"/>
    </source>
</evidence>
<feature type="binding site" evidence="17">
    <location>
        <position position="515"/>
    </location>
    <ligand>
        <name>Mg(2+)</name>
        <dbReference type="ChEBI" id="CHEBI:18420"/>
    </ligand>
</feature>
<reference evidence="21 22" key="1">
    <citation type="journal article" date="2016" name="Proc. Natl. Acad. Sci. U.S.A.">
        <title>Comparative genomics of biotechnologically important yeasts.</title>
        <authorList>
            <person name="Riley R."/>
            <person name="Haridas S."/>
            <person name="Wolfe K.H."/>
            <person name="Lopes M.R."/>
            <person name="Hittinger C.T."/>
            <person name="Goeker M."/>
            <person name="Salamov A.A."/>
            <person name="Wisecaver J.H."/>
            <person name="Long T.M."/>
            <person name="Calvey C.H."/>
            <person name="Aerts A.L."/>
            <person name="Barry K.W."/>
            <person name="Choi C."/>
            <person name="Clum A."/>
            <person name="Coughlan A.Y."/>
            <person name="Deshpande S."/>
            <person name="Douglass A.P."/>
            <person name="Hanson S.J."/>
            <person name="Klenk H.-P."/>
            <person name="LaButti K.M."/>
            <person name="Lapidus A."/>
            <person name="Lindquist E.A."/>
            <person name="Lipzen A.M."/>
            <person name="Meier-Kolthoff J.P."/>
            <person name="Ohm R.A."/>
            <person name="Otillar R.P."/>
            <person name="Pangilinan J.L."/>
            <person name="Peng Y."/>
            <person name="Rokas A."/>
            <person name="Rosa C.A."/>
            <person name="Scheuner C."/>
            <person name="Sibirny A.A."/>
            <person name="Slot J.C."/>
            <person name="Stielow J.B."/>
            <person name="Sun H."/>
            <person name="Kurtzman C.P."/>
            <person name="Blackwell M."/>
            <person name="Grigoriev I.V."/>
            <person name="Jeffries T.W."/>
        </authorList>
    </citation>
    <scope>NUCLEOTIDE SEQUENCE [LARGE SCALE GENOMIC DNA]</scope>
    <source>
        <strain evidence="22">ATCC 18201 / CBS 1600 / BCRC 20928 / JCM 3617 / NBRC 0987 / NRRL Y-1542</strain>
    </source>
</reference>
<feature type="transmembrane region" description="Helical" evidence="18">
    <location>
        <begin position="95"/>
        <end position="114"/>
    </location>
</feature>
<organism evidence="21 22">
    <name type="scientific">Cyberlindnera jadinii (strain ATCC 18201 / CBS 1600 / BCRC 20928 / JCM 3617 / NBRC 0987 / NRRL Y-1542)</name>
    <name type="common">Torula yeast</name>
    <name type="synonym">Candida utilis</name>
    <dbReference type="NCBI Taxonomy" id="983966"/>
    <lineage>
        <taxon>Eukaryota</taxon>
        <taxon>Fungi</taxon>
        <taxon>Dikarya</taxon>
        <taxon>Ascomycota</taxon>
        <taxon>Saccharomycotina</taxon>
        <taxon>Saccharomycetes</taxon>
        <taxon>Phaffomycetales</taxon>
        <taxon>Phaffomycetaceae</taxon>
        <taxon>Cyberlindnera</taxon>
    </lineage>
</organism>
<dbReference type="InterPro" id="IPR032630">
    <property type="entry name" value="P_typ_ATPase_c"/>
</dbReference>
<evidence type="ECO:0000256" key="1">
    <source>
        <dbReference type="ARBA" id="ARBA00004127"/>
    </source>
</evidence>
<keyword evidence="5 18" id="KW-0812">Transmembrane</keyword>
<evidence type="ECO:0000259" key="19">
    <source>
        <dbReference type="Pfam" id="PF16209"/>
    </source>
</evidence>
<dbReference type="GO" id="GO:0016887">
    <property type="term" value="F:ATP hydrolysis activity"/>
    <property type="evidence" value="ECO:0007669"/>
    <property type="project" value="InterPro"/>
</dbReference>
<proteinExistence type="inferred from homology"/>
<feature type="transmembrane region" description="Helical" evidence="18">
    <location>
        <begin position="1140"/>
        <end position="1160"/>
    </location>
</feature>
<evidence type="ECO:0000256" key="17">
    <source>
        <dbReference type="PIRSR" id="PIRSR606539-3"/>
    </source>
</evidence>
<feature type="binding site" evidence="17">
    <location>
        <position position="961"/>
    </location>
    <ligand>
        <name>Mg(2+)</name>
        <dbReference type="ChEBI" id="CHEBI:18420"/>
    </ligand>
</feature>
<comment type="catalytic activity">
    <reaction evidence="14">
        <text>a 1,2-diacyl-sn-glycero-3-phosphoethanolamine(out) + ATP + H2O = a 1,2-diacyl-sn-glycero-3-phosphoethanolamine(in) + ADP + phosphate + H(+)</text>
        <dbReference type="Rhea" id="RHEA:66132"/>
        <dbReference type="ChEBI" id="CHEBI:15377"/>
        <dbReference type="ChEBI" id="CHEBI:15378"/>
        <dbReference type="ChEBI" id="CHEBI:30616"/>
        <dbReference type="ChEBI" id="CHEBI:43474"/>
        <dbReference type="ChEBI" id="CHEBI:64612"/>
        <dbReference type="ChEBI" id="CHEBI:456216"/>
    </reaction>
    <physiologicalReaction direction="left-to-right" evidence="14">
        <dbReference type="Rhea" id="RHEA:66133"/>
    </physiologicalReaction>
</comment>
<keyword evidence="9 17" id="KW-0460">Magnesium</keyword>
<dbReference type="Gene3D" id="3.40.50.1000">
    <property type="entry name" value="HAD superfamily/HAD-like"/>
    <property type="match status" value="1"/>
</dbReference>
<dbReference type="GO" id="GO:0140346">
    <property type="term" value="F:phosphatidylserine flippase activity"/>
    <property type="evidence" value="ECO:0007669"/>
    <property type="project" value="UniProtKB-ARBA"/>
</dbReference>
<comment type="subcellular location">
    <subcellularLocation>
        <location evidence="1">Endomembrane system</location>
        <topology evidence="1">Multi-pass membrane protein</topology>
    </subcellularLocation>
    <subcellularLocation>
        <location evidence="18">Membrane</location>
        <topology evidence="18">Multi-pass membrane protein</topology>
    </subcellularLocation>
</comment>
<feature type="binding site" evidence="16">
    <location>
        <position position="965"/>
    </location>
    <ligand>
        <name>ATP</name>
        <dbReference type="ChEBI" id="CHEBI:30616"/>
    </ligand>
</feature>
<feature type="binding site" evidence="16">
    <location>
        <position position="746"/>
    </location>
    <ligand>
        <name>ATP</name>
        <dbReference type="ChEBI" id="CHEBI:30616"/>
    </ligand>
</feature>
<comment type="catalytic activity">
    <reaction evidence="13 18">
        <text>ATP + H2O + phospholipidSide 1 = ADP + phosphate + phospholipidSide 2.</text>
        <dbReference type="EC" id="7.6.2.1"/>
    </reaction>
</comment>
<dbReference type="GO" id="GO:0000287">
    <property type="term" value="F:magnesium ion binding"/>
    <property type="evidence" value="ECO:0007669"/>
    <property type="project" value="UniProtKB-UniRule"/>
</dbReference>
<dbReference type="InterPro" id="IPR008250">
    <property type="entry name" value="ATPase_P-typ_transduc_dom_A_sf"/>
</dbReference>
<dbReference type="Gene3D" id="3.40.1110.10">
    <property type="entry name" value="Calcium-transporting ATPase, cytoplasmic domain N"/>
    <property type="match status" value="1"/>
</dbReference>
<dbReference type="FunFam" id="3.40.50.1000:FF:000130">
    <property type="entry name" value="Phospholipid-transporting ATPase"/>
    <property type="match status" value="1"/>
</dbReference>
<evidence type="ECO:0000256" key="8">
    <source>
        <dbReference type="ARBA" id="ARBA00022840"/>
    </source>
</evidence>
<dbReference type="PANTHER" id="PTHR24092">
    <property type="entry name" value="PROBABLE PHOSPHOLIPID-TRANSPORTING ATPASE"/>
    <property type="match status" value="1"/>
</dbReference>
<dbReference type="InterPro" id="IPR023214">
    <property type="entry name" value="HAD_sf"/>
</dbReference>
<keyword evidence="3" id="KW-0813">Transport</keyword>
<dbReference type="PROSITE" id="PS00154">
    <property type="entry name" value="ATPASE_E1_E2"/>
    <property type="match status" value="1"/>
</dbReference>
<protein>
    <recommendedName>
        <fullName evidence="18">Phospholipid-transporting ATPase</fullName>
        <ecNumber evidence="18">7.6.2.1</ecNumber>
    </recommendedName>
</protein>
<evidence type="ECO:0000256" key="18">
    <source>
        <dbReference type="RuleBase" id="RU362033"/>
    </source>
</evidence>
<comment type="similarity">
    <text evidence="2 18">Belongs to the cation transport ATPase (P-type) (TC 3.A.3) family. Type IV subfamily.</text>
</comment>
<feature type="binding site" evidence="16">
    <location>
        <position position="647"/>
    </location>
    <ligand>
        <name>ATP</name>
        <dbReference type="ChEBI" id="CHEBI:30616"/>
    </ligand>
</feature>
<feature type="transmembrane region" description="Helical" evidence="18">
    <location>
        <begin position="443"/>
        <end position="467"/>
    </location>
</feature>
<keyword evidence="22" id="KW-1185">Reference proteome</keyword>
<dbReference type="EC" id="7.6.2.1" evidence="18"/>
<dbReference type="InterPro" id="IPR036412">
    <property type="entry name" value="HAD-like_sf"/>
</dbReference>
<dbReference type="GeneID" id="30986858"/>
<dbReference type="InterPro" id="IPR018303">
    <property type="entry name" value="ATPase_P-typ_P_site"/>
</dbReference>
<evidence type="ECO:0000256" key="3">
    <source>
        <dbReference type="ARBA" id="ARBA00022448"/>
    </source>
</evidence>
<feature type="binding site" evidence="16">
    <location>
        <position position="516"/>
    </location>
    <ligand>
        <name>ATP</name>
        <dbReference type="ChEBI" id="CHEBI:30616"/>
    </ligand>
</feature>
<dbReference type="NCBIfam" id="TIGR01494">
    <property type="entry name" value="ATPase_P-type"/>
    <property type="match status" value="1"/>
</dbReference>
<keyword evidence="8 16" id="KW-0067">ATP-binding</keyword>
<dbReference type="InterPro" id="IPR023299">
    <property type="entry name" value="ATPase_P-typ_cyto_dom_N"/>
</dbReference>
<evidence type="ECO:0000313" key="21">
    <source>
        <dbReference type="EMBL" id="ODV76082.1"/>
    </source>
</evidence>
<dbReference type="Gene3D" id="2.70.150.10">
    <property type="entry name" value="Calcium-transporting ATPase, cytoplasmic transduction domain A"/>
    <property type="match status" value="1"/>
</dbReference>
<dbReference type="STRING" id="983966.A0A1E4S9L6"/>
<dbReference type="SFLD" id="SFLDG00002">
    <property type="entry name" value="C1.7:_P-type_atpase_like"/>
    <property type="match status" value="1"/>
</dbReference>
<evidence type="ECO:0000256" key="4">
    <source>
        <dbReference type="ARBA" id="ARBA00022553"/>
    </source>
</evidence>
<keyword evidence="7 16" id="KW-0547">Nucleotide-binding</keyword>
<gene>
    <name evidence="21" type="ORF">CYBJADRAFT_123082</name>
</gene>
<dbReference type="InterPro" id="IPR006539">
    <property type="entry name" value="P-type_ATPase_IV"/>
</dbReference>
<dbReference type="GO" id="GO:0005524">
    <property type="term" value="F:ATP binding"/>
    <property type="evidence" value="ECO:0007669"/>
    <property type="project" value="UniProtKB-UniRule"/>
</dbReference>
<dbReference type="SUPFAM" id="SSF81660">
    <property type="entry name" value="Metal cation-transporting ATPase, ATP-binding domain N"/>
    <property type="match status" value="1"/>
</dbReference>
<feature type="active site" description="4-aspartylphosphate intermediate" evidence="15">
    <location>
        <position position="515"/>
    </location>
</feature>
<keyword evidence="10 18" id="KW-1278">Translocase</keyword>
<dbReference type="GO" id="GO:0012505">
    <property type="term" value="C:endomembrane system"/>
    <property type="evidence" value="ECO:0007669"/>
    <property type="project" value="UniProtKB-SubCell"/>
</dbReference>
<dbReference type="InterPro" id="IPR044492">
    <property type="entry name" value="P_typ_ATPase_HD_dom"/>
</dbReference>
<evidence type="ECO:0000256" key="13">
    <source>
        <dbReference type="ARBA" id="ARBA00034036"/>
    </source>
</evidence>
<evidence type="ECO:0000256" key="15">
    <source>
        <dbReference type="PIRSR" id="PIRSR606539-1"/>
    </source>
</evidence>
<dbReference type="Pfam" id="PF16209">
    <property type="entry name" value="PhoLip_ATPase_N"/>
    <property type="match status" value="1"/>
</dbReference>
<dbReference type="SUPFAM" id="SSF81653">
    <property type="entry name" value="Calcium ATPase, transduction domain A"/>
    <property type="match status" value="1"/>
</dbReference>
<dbReference type="EMBL" id="KV453925">
    <property type="protein sequence ID" value="ODV76082.1"/>
    <property type="molecule type" value="Genomic_DNA"/>
</dbReference>
<feature type="binding site" evidence="16">
    <location>
        <position position="710"/>
    </location>
    <ligand>
        <name>ATP</name>
        <dbReference type="ChEBI" id="CHEBI:30616"/>
    </ligand>
</feature>
<evidence type="ECO:0000256" key="14">
    <source>
        <dbReference type="ARBA" id="ARBA00049128"/>
    </source>
</evidence>
<feature type="transmembrane region" description="Helical" evidence="18">
    <location>
        <begin position="72"/>
        <end position="89"/>
    </location>
</feature>
<feature type="domain" description="P-type ATPase C-terminal" evidence="20">
    <location>
        <begin position="987"/>
        <end position="1236"/>
    </location>
</feature>
<feature type="transmembrane region" description="Helical" evidence="18">
    <location>
        <begin position="1109"/>
        <end position="1134"/>
    </location>
</feature>
<comment type="cofactor">
    <cofactor evidence="17">
        <name>Mg(2+)</name>
        <dbReference type="ChEBI" id="CHEBI:18420"/>
    </cofactor>
</comment>
<feature type="domain" description="P-type ATPase N-terminal" evidence="19">
    <location>
        <begin position="44"/>
        <end position="89"/>
    </location>
</feature>
<feature type="binding site" evidence="17">
    <location>
        <position position="517"/>
    </location>
    <ligand>
        <name>Mg(2+)</name>
        <dbReference type="ChEBI" id="CHEBI:18420"/>
    </ligand>
</feature>
<feature type="binding site" evidence="16">
    <location>
        <position position="688"/>
    </location>
    <ligand>
        <name>ATP</name>
        <dbReference type="ChEBI" id="CHEBI:30616"/>
    </ligand>
</feature>
<dbReference type="SUPFAM" id="SSF56784">
    <property type="entry name" value="HAD-like"/>
    <property type="match status" value="1"/>
</dbReference>
<feature type="binding site" evidence="16">
    <location>
        <position position="517"/>
    </location>
    <ligand>
        <name>ATP</name>
        <dbReference type="ChEBI" id="CHEBI:30616"/>
    </ligand>
</feature>
<dbReference type="SFLD" id="SFLDS00003">
    <property type="entry name" value="Haloacid_Dehalogenase"/>
    <property type="match status" value="1"/>
</dbReference>
<feature type="transmembrane region" description="Helical" evidence="18">
    <location>
        <begin position="1019"/>
        <end position="1038"/>
    </location>
</feature>
<feature type="binding site" evidence="16">
    <location>
        <position position="935"/>
    </location>
    <ligand>
        <name>ATP</name>
        <dbReference type="ChEBI" id="CHEBI:30616"/>
    </ligand>
</feature>
<dbReference type="InterPro" id="IPR032631">
    <property type="entry name" value="P-type_ATPase_N"/>
</dbReference>
<dbReference type="Proteomes" id="UP000094389">
    <property type="component" value="Unassembled WGS sequence"/>
</dbReference>
<evidence type="ECO:0000256" key="12">
    <source>
        <dbReference type="ARBA" id="ARBA00023136"/>
    </source>
</evidence>
<dbReference type="Pfam" id="PF13246">
    <property type="entry name" value="Cation_ATPase"/>
    <property type="match status" value="1"/>
</dbReference>
<dbReference type="InterPro" id="IPR023298">
    <property type="entry name" value="ATPase_P-typ_TM_dom_sf"/>
</dbReference>
<evidence type="ECO:0000256" key="5">
    <source>
        <dbReference type="ARBA" id="ARBA00022692"/>
    </source>
</evidence>
<evidence type="ECO:0000313" key="22">
    <source>
        <dbReference type="Proteomes" id="UP000094389"/>
    </source>
</evidence>
<feature type="binding site" evidence="16">
    <location>
        <position position="827"/>
    </location>
    <ligand>
        <name>ATP</name>
        <dbReference type="ChEBI" id="CHEBI:30616"/>
    </ligand>
</feature>
<dbReference type="RefSeq" id="XP_020073121.1">
    <property type="nucleotide sequence ID" value="XM_020212462.1"/>
</dbReference>
<feature type="binding site" evidence="16">
    <location>
        <position position="828"/>
    </location>
    <ligand>
        <name>ATP</name>
        <dbReference type="ChEBI" id="CHEBI:30616"/>
    </ligand>
</feature>
<evidence type="ECO:0000256" key="16">
    <source>
        <dbReference type="PIRSR" id="PIRSR606539-2"/>
    </source>
</evidence>
<dbReference type="PANTHER" id="PTHR24092:SF180">
    <property type="entry name" value="PHOSPHOLIPID-TRANSPORTING ATPASE DNF1-RELATED"/>
    <property type="match status" value="1"/>
</dbReference>
<feature type="binding site" evidence="16">
    <location>
        <position position="964"/>
    </location>
    <ligand>
        <name>ATP</name>
        <dbReference type="ChEBI" id="CHEBI:30616"/>
    </ligand>
</feature>
<dbReference type="FunFam" id="3.40.1110.10:FF:000087">
    <property type="entry name" value="Phospholipid-transporting ATPase"/>
    <property type="match status" value="1"/>
</dbReference>
<evidence type="ECO:0000256" key="2">
    <source>
        <dbReference type="ARBA" id="ARBA00008109"/>
    </source>
</evidence>
<accession>A0A1E4S9L6</accession>
<feature type="binding site" evidence="16">
    <location>
        <position position="826"/>
    </location>
    <ligand>
        <name>ATP</name>
        <dbReference type="ChEBI" id="CHEBI:30616"/>
    </ligand>
</feature>
<dbReference type="PRINTS" id="PR00119">
    <property type="entry name" value="CATATPASE"/>
</dbReference>
<dbReference type="OrthoDB" id="377733at2759"/>
<feature type="transmembrane region" description="Helical" evidence="18">
    <location>
        <begin position="1167"/>
        <end position="1184"/>
    </location>
</feature>
<dbReference type="NCBIfam" id="TIGR01652">
    <property type="entry name" value="ATPase-Plipid"/>
    <property type="match status" value="1"/>
</dbReference>
<keyword evidence="11 18" id="KW-1133">Transmembrane helix</keyword>
<keyword evidence="6 17" id="KW-0479">Metal-binding</keyword>
<evidence type="ECO:0000256" key="9">
    <source>
        <dbReference type="ARBA" id="ARBA00022842"/>
    </source>
</evidence>
<feature type="binding site" evidence="17">
    <location>
        <position position="965"/>
    </location>
    <ligand>
        <name>Mg(2+)</name>
        <dbReference type="ChEBI" id="CHEBI:18420"/>
    </ligand>
</feature>
<dbReference type="OMA" id="FNKHKFF"/>
<dbReference type="SFLD" id="SFLDF00027">
    <property type="entry name" value="p-type_atpase"/>
    <property type="match status" value="1"/>
</dbReference>
<feature type="binding site" evidence="16">
    <location>
        <position position="941"/>
    </location>
    <ligand>
        <name>ATP</name>
        <dbReference type="ChEBI" id="CHEBI:30616"/>
    </ligand>
</feature>